<dbReference type="PANTHER" id="PTHR13696">
    <property type="entry name" value="P-LOOP CONTAINING NUCLEOSIDE TRIPHOSPHATE HYDROLASE"/>
    <property type="match status" value="1"/>
</dbReference>
<reference evidence="2 3" key="1">
    <citation type="submission" date="2016-10" db="EMBL/GenBank/DDBJ databases">
        <authorList>
            <person name="de Groot N.N."/>
        </authorList>
    </citation>
    <scope>NUCLEOTIDE SEQUENCE [LARGE SCALE GENOMIC DNA]</scope>
    <source>
        <strain evidence="2 3">Nl18</strain>
    </source>
</reference>
<protein>
    <submittedName>
        <fullName evidence="2">Chromosome partitioning protein</fullName>
    </submittedName>
</protein>
<dbReference type="Gene3D" id="3.40.50.300">
    <property type="entry name" value="P-loop containing nucleotide triphosphate hydrolases"/>
    <property type="match status" value="1"/>
</dbReference>
<dbReference type="Pfam" id="PF13614">
    <property type="entry name" value="AAA_31"/>
    <property type="match status" value="1"/>
</dbReference>
<dbReference type="InterPro" id="IPR025669">
    <property type="entry name" value="AAA_dom"/>
</dbReference>
<dbReference type="SUPFAM" id="SSF52540">
    <property type="entry name" value="P-loop containing nucleoside triphosphate hydrolases"/>
    <property type="match status" value="1"/>
</dbReference>
<dbReference type="InterPro" id="IPR050678">
    <property type="entry name" value="DNA_Partitioning_ATPase"/>
</dbReference>
<dbReference type="PIRSF" id="PIRSF009320">
    <property type="entry name" value="Nuc_binding_HP_1000"/>
    <property type="match status" value="1"/>
</dbReference>
<evidence type="ECO:0000313" key="3">
    <source>
        <dbReference type="Proteomes" id="UP000183898"/>
    </source>
</evidence>
<feature type="domain" description="AAA" evidence="1">
    <location>
        <begin position="1"/>
        <end position="166"/>
    </location>
</feature>
<sequence>MKILVAANQKGGVGKTAALVHLAFDFLERGLKVAVIDLDTQANASYTLAQYKGETVASDIFFGDPAPVWIAPEEGTLLLIASDTGLVNLEQLPLPEAISRFRESIRQIRDQEFDICLIDTAPSMGVGLMSALYVSDYVLSPIELEAYSIQGIKKLLTTISNVRRTTVPGIEPNTGLKFLGMLPSKVDARKPRQVRNLAELQAAYPELLVPLNIGFRDGIAEALASGIPVWQIKSTAARKAALETKAMAKYVLENMGLKT</sequence>
<accession>A0A1H8N783</accession>
<organism evidence="2 3">
    <name type="scientific">Nitrosospira multiformis</name>
    <dbReference type="NCBI Taxonomy" id="1231"/>
    <lineage>
        <taxon>Bacteria</taxon>
        <taxon>Pseudomonadati</taxon>
        <taxon>Pseudomonadota</taxon>
        <taxon>Betaproteobacteria</taxon>
        <taxon>Nitrosomonadales</taxon>
        <taxon>Nitrosomonadaceae</taxon>
        <taxon>Nitrosospira</taxon>
    </lineage>
</organism>
<proteinExistence type="predicted"/>
<evidence type="ECO:0000259" key="1">
    <source>
        <dbReference type="Pfam" id="PF13614"/>
    </source>
</evidence>
<name>A0A1H8N783_9PROT</name>
<dbReference type="RefSeq" id="WP_074748743.1">
    <property type="nucleotide sequence ID" value="NZ_FOCT01000015.1"/>
</dbReference>
<dbReference type="InterPro" id="IPR027417">
    <property type="entry name" value="P-loop_NTPase"/>
</dbReference>
<evidence type="ECO:0000313" key="2">
    <source>
        <dbReference type="EMBL" id="SEO25430.1"/>
    </source>
</evidence>
<dbReference type="AlphaFoldDB" id="A0A1H8N783"/>
<dbReference type="EMBL" id="FOCT01000015">
    <property type="protein sequence ID" value="SEO25430.1"/>
    <property type="molecule type" value="Genomic_DNA"/>
</dbReference>
<dbReference type="Proteomes" id="UP000183898">
    <property type="component" value="Unassembled WGS sequence"/>
</dbReference>
<dbReference type="CDD" id="cd02042">
    <property type="entry name" value="ParAB_family"/>
    <property type="match status" value="1"/>
</dbReference>
<gene>
    <name evidence="2" type="ORF">SAMN05216404_11550</name>
</gene>
<dbReference type="PANTHER" id="PTHR13696:SF99">
    <property type="entry name" value="COBYRINIC ACID AC-DIAMIDE SYNTHASE"/>
    <property type="match status" value="1"/>
</dbReference>